<reference evidence="3 4" key="1">
    <citation type="submission" date="2020-03" db="EMBL/GenBank/DDBJ databases">
        <title>Whole genome shotgun sequence of Phytohabitans rumicis NBRC 108638.</title>
        <authorList>
            <person name="Komaki H."/>
            <person name="Tamura T."/>
        </authorList>
    </citation>
    <scope>NUCLEOTIDE SEQUENCE [LARGE SCALE GENOMIC DNA]</scope>
    <source>
        <strain evidence="3 4">NBRC 108638</strain>
    </source>
</reference>
<keyword evidence="1" id="KW-0472">Membrane</keyword>
<keyword evidence="1" id="KW-1133">Transmembrane helix</keyword>
<feature type="transmembrane region" description="Helical" evidence="1">
    <location>
        <begin position="317"/>
        <end position="336"/>
    </location>
</feature>
<evidence type="ECO:0000313" key="4">
    <source>
        <dbReference type="Proteomes" id="UP000482960"/>
    </source>
</evidence>
<dbReference type="AlphaFoldDB" id="A0A6V8L9N6"/>
<name>A0A6V8L9N6_9ACTN</name>
<feature type="transmembrane region" description="Helical" evidence="1">
    <location>
        <begin position="170"/>
        <end position="189"/>
    </location>
</feature>
<protein>
    <recommendedName>
        <fullName evidence="2">Predicted membrane protein YciQ-like C-terminal domain-containing protein</fullName>
    </recommendedName>
</protein>
<dbReference type="Proteomes" id="UP000482960">
    <property type="component" value="Unassembled WGS sequence"/>
</dbReference>
<organism evidence="3 4">
    <name type="scientific">Phytohabitans rumicis</name>
    <dbReference type="NCBI Taxonomy" id="1076125"/>
    <lineage>
        <taxon>Bacteria</taxon>
        <taxon>Bacillati</taxon>
        <taxon>Actinomycetota</taxon>
        <taxon>Actinomycetes</taxon>
        <taxon>Micromonosporales</taxon>
        <taxon>Micromonosporaceae</taxon>
    </lineage>
</organism>
<keyword evidence="1" id="KW-0812">Transmembrane</keyword>
<reference evidence="3 4" key="2">
    <citation type="submission" date="2020-03" db="EMBL/GenBank/DDBJ databases">
        <authorList>
            <person name="Ichikawa N."/>
            <person name="Kimura A."/>
            <person name="Kitahashi Y."/>
            <person name="Uohara A."/>
        </authorList>
    </citation>
    <scope>NUCLEOTIDE SEQUENCE [LARGE SCALE GENOMIC DNA]</scope>
    <source>
        <strain evidence="3 4">NBRC 108638</strain>
    </source>
</reference>
<dbReference type="EMBL" id="BLPG01000001">
    <property type="protein sequence ID" value="GFJ93942.1"/>
    <property type="molecule type" value="Genomic_DNA"/>
</dbReference>
<feature type="transmembrane region" description="Helical" evidence="1">
    <location>
        <begin position="352"/>
        <end position="369"/>
    </location>
</feature>
<evidence type="ECO:0000259" key="2">
    <source>
        <dbReference type="Pfam" id="PF20990"/>
    </source>
</evidence>
<dbReference type="Pfam" id="PF20990">
    <property type="entry name" value="DUF2207_C"/>
    <property type="match status" value="1"/>
</dbReference>
<feature type="domain" description="Predicted membrane protein YciQ-like C-terminal" evidence="2">
    <location>
        <begin position="48"/>
        <end position="269"/>
    </location>
</feature>
<comment type="caution">
    <text evidence="3">The sequence shown here is derived from an EMBL/GenBank/DDBJ whole genome shotgun (WGS) entry which is preliminary data.</text>
</comment>
<feature type="transmembrane region" description="Helical" evidence="1">
    <location>
        <begin position="201"/>
        <end position="218"/>
    </location>
</feature>
<keyword evidence="4" id="KW-1185">Reference proteome</keyword>
<dbReference type="InterPro" id="IPR048389">
    <property type="entry name" value="YciQ-like_C"/>
</dbReference>
<proteinExistence type="predicted"/>
<accession>A0A6V8L9N6</accession>
<sequence>MDGRALLDIAVAAAAVGGWFGGYGVARLVTRPASPRPEPASPDLGAEPPAVVSLLANRWTLTEDAAESTLLDLAARRFIELRQPGNDPMQTTLHLPAAPPDATGLRPYERRVLDRVRGLAVNGVVPLTALTFRDESSAKSWNKRLHAEVVADARTAGLSRPRFGSTVRSVLGGAAVLAAIAVGLAAFHYGVWSDNEDNPGVAAGIVTFFVLGGVVAVTRGERDTPLGRQVAGRWLGVRDWLRGHEEFAELPPASVTVWDRYLGYGAATGTTHLASAILDLGMGDRKLVWSSFGGTWHRVRVRYPRFWPRYGRTAPQLVRRALFAVAAGVLLLRFTVDALDLVAVTGDPVTDVAYPVAVVLLGYGLYALARSLIDLATVRTITGEVLWQQVWQSTARTEDSPSRPWLHHLAVDDGTDDRTTAWALPSEWAGNCQDGDTVTIRVRPWSRRVVQLTVVGHGRTRALTEPVTTQDTAEPSAAPVGPGPNDVFTVDEIGQALGFAVLAGPPVPAIGPVGTAQYVSADRGKAVLMVQTAGGAPGRWAWRANSRGQALPGVGEGAYAAGDRAALRLGETTVVVTLLGDGRGRHAYLPWLLNQAAARATTRHAPG</sequence>
<gene>
    <name evidence="3" type="ORF">Prum_075840</name>
</gene>
<feature type="transmembrane region" description="Helical" evidence="1">
    <location>
        <begin position="6"/>
        <end position="26"/>
    </location>
</feature>
<evidence type="ECO:0000256" key="1">
    <source>
        <dbReference type="SAM" id="Phobius"/>
    </source>
</evidence>
<evidence type="ECO:0000313" key="3">
    <source>
        <dbReference type="EMBL" id="GFJ93942.1"/>
    </source>
</evidence>
<dbReference type="RefSeq" id="WP_173080816.1">
    <property type="nucleotide sequence ID" value="NZ_BAABJB010000001.1"/>
</dbReference>